<evidence type="ECO:0000256" key="4">
    <source>
        <dbReference type="ARBA" id="ARBA00022801"/>
    </source>
</evidence>
<reference evidence="6 7" key="1">
    <citation type="submission" date="2018-07" db="EMBL/GenBank/DDBJ databases">
        <title>Genome sequencing of oomycete isolates from Chile give support for New Zealand origin for Phytophthora kernoviae and make available the first Nothophytophthora sp. genome.</title>
        <authorList>
            <person name="Studholme D.J."/>
            <person name="Sanfuentes E."/>
            <person name="Panda P."/>
            <person name="Hill R."/>
            <person name="Sambles C."/>
            <person name="Grant M."/>
            <person name="Williams N.M."/>
            <person name="Mcdougal R.L."/>
        </authorList>
    </citation>
    <scope>NUCLEOTIDE SEQUENCE [LARGE SCALE GENOMIC DNA]</scope>
    <source>
        <strain evidence="6">Chile2</strain>
    </source>
</reference>
<evidence type="ECO:0000256" key="3">
    <source>
        <dbReference type="ARBA" id="ARBA00022723"/>
    </source>
</evidence>
<evidence type="ECO:0000256" key="1">
    <source>
        <dbReference type="ARBA" id="ARBA00022438"/>
    </source>
</evidence>
<accession>A0A3R7IK70</accession>
<feature type="domain" description="Peptidase M24" evidence="5">
    <location>
        <begin position="4"/>
        <end position="57"/>
    </location>
</feature>
<keyword evidence="4" id="KW-0378">Hydrolase</keyword>
<organism evidence="6 7">
    <name type="scientific">Phytophthora kernoviae</name>
    <dbReference type="NCBI Taxonomy" id="325452"/>
    <lineage>
        <taxon>Eukaryota</taxon>
        <taxon>Sar</taxon>
        <taxon>Stramenopiles</taxon>
        <taxon>Oomycota</taxon>
        <taxon>Peronosporomycetes</taxon>
        <taxon>Peronosporales</taxon>
        <taxon>Peronosporaceae</taxon>
        <taxon>Phytophthora</taxon>
    </lineage>
</organism>
<evidence type="ECO:0000313" key="7">
    <source>
        <dbReference type="Proteomes" id="UP000285883"/>
    </source>
</evidence>
<gene>
    <name evidence="6" type="ORF">BBI17_006418</name>
</gene>
<proteinExistence type="predicted"/>
<dbReference type="EMBL" id="MAYM02001121">
    <property type="protein sequence ID" value="RLN26542.1"/>
    <property type="molecule type" value="Genomic_DNA"/>
</dbReference>
<dbReference type="PROSITE" id="PS00680">
    <property type="entry name" value="MAP_1"/>
    <property type="match status" value="1"/>
</dbReference>
<dbReference type="PRINTS" id="PR00599">
    <property type="entry name" value="MAPEPTIDASE"/>
</dbReference>
<feature type="non-terminal residue" evidence="6">
    <location>
        <position position="1"/>
    </location>
</feature>
<protein>
    <recommendedName>
        <fullName evidence="5">Peptidase M24 domain-containing protein</fullName>
    </recommendedName>
</protein>
<dbReference type="InterPro" id="IPR000994">
    <property type="entry name" value="Pept_M24"/>
</dbReference>
<name>A0A3R7IK70_9STRA</name>
<keyword evidence="1" id="KW-0031">Aminopeptidase</keyword>
<dbReference type="GO" id="GO:0046872">
    <property type="term" value="F:metal ion binding"/>
    <property type="evidence" value="ECO:0007669"/>
    <property type="project" value="UniProtKB-KW"/>
</dbReference>
<comment type="caution">
    <text evidence="6">The sequence shown here is derived from an EMBL/GenBank/DDBJ whole genome shotgun (WGS) entry which is preliminary data.</text>
</comment>
<dbReference type="GO" id="GO:0005829">
    <property type="term" value="C:cytosol"/>
    <property type="evidence" value="ECO:0007669"/>
    <property type="project" value="TreeGrafter"/>
</dbReference>
<dbReference type="PANTHER" id="PTHR43330:SF7">
    <property type="entry name" value="METHIONINE AMINOPEPTIDASE 1"/>
    <property type="match status" value="1"/>
</dbReference>
<dbReference type="InterPro" id="IPR001714">
    <property type="entry name" value="Pept_M24_MAP"/>
</dbReference>
<keyword evidence="2" id="KW-0645">Protease</keyword>
<dbReference type="Gene3D" id="3.90.230.10">
    <property type="entry name" value="Creatinase/methionine aminopeptidase superfamily"/>
    <property type="match status" value="1"/>
</dbReference>
<dbReference type="Pfam" id="PF00557">
    <property type="entry name" value="Peptidase_M24"/>
    <property type="match status" value="1"/>
</dbReference>
<dbReference type="Proteomes" id="UP000285883">
    <property type="component" value="Unassembled WGS sequence"/>
</dbReference>
<dbReference type="GO" id="GO:0070006">
    <property type="term" value="F:metalloaminopeptidase activity"/>
    <property type="evidence" value="ECO:0007669"/>
    <property type="project" value="InterPro"/>
</dbReference>
<dbReference type="SUPFAM" id="SSF55920">
    <property type="entry name" value="Creatinase/aminopeptidase"/>
    <property type="match status" value="1"/>
</dbReference>
<dbReference type="InterPro" id="IPR002467">
    <property type="entry name" value="Pept_M24A_MAP1"/>
</dbReference>
<evidence type="ECO:0000313" key="6">
    <source>
        <dbReference type="EMBL" id="RLN26542.1"/>
    </source>
</evidence>
<dbReference type="AlphaFoldDB" id="A0A3R7IK70"/>
<dbReference type="PANTHER" id="PTHR43330">
    <property type="entry name" value="METHIONINE AMINOPEPTIDASE"/>
    <property type="match status" value="1"/>
</dbReference>
<sequence length="86" mass="9652">QDFSVVKAYCGHGVGFVMHGAPDIPHYAKNKAVGIMKPGMIFTIEPMINFEHTFLVTETGYEILTARENEPVMKWSQAKVQRPIMA</sequence>
<evidence type="ECO:0000256" key="2">
    <source>
        <dbReference type="ARBA" id="ARBA00022670"/>
    </source>
</evidence>
<keyword evidence="3" id="KW-0479">Metal-binding</keyword>
<dbReference type="GO" id="GO:0006508">
    <property type="term" value="P:proteolysis"/>
    <property type="evidence" value="ECO:0007669"/>
    <property type="project" value="UniProtKB-KW"/>
</dbReference>
<evidence type="ECO:0000259" key="5">
    <source>
        <dbReference type="Pfam" id="PF00557"/>
    </source>
</evidence>
<dbReference type="InterPro" id="IPR036005">
    <property type="entry name" value="Creatinase/aminopeptidase-like"/>
</dbReference>